<keyword evidence="1" id="KW-1003">Cell membrane</keyword>
<accession>A0A543A0F5</accession>
<reference evidence="2 3" key="1">
    <citation type="submission" date="2019-06" db="EMBL/GenBank/DDBJ databases">
        <title>Sequencing the genomes of 1000 actinobacteria strains.</title>
        <authorList>
            <person name="Klenk H.-P."/>
        </authorList>
    </citation>
    <scope>NUCLEOTIDE SEQUENCE [LARGE SCALE GENOMIC DNA]</scope>
    <source>
        <strain evidence="2 3">DSM 24083</strain>
    </source>
</reference>
<evidence type="ECO:0000313" key="2">
    <source>
        <dbReference type="EMBL" id="TQL66068.1"/>
    </source>
</evidence>
<comment type="subcellular location">
    <subcellularLocation>
        <location evidence="1">Cell membrane</location>
        <topology evidence="1">Multi-pass membrane protein</topology>
    </subcellularLocation>
</comment>
<feature type="transmembrane region" description="Helical" evidence="1">
    <location>
        <begin position="12"/>
        <end position="32"/>
    </location>
</feature>
<keyword evidence="1" id="KW-0812">Transmembrane</keyword>
<keyword evidence="1" id="KW-1133">Transmembrane helix</keyword>
<dbReference type="RefSeq" id="WP_170200472.1">
    <property type="nucleotide sequence ID" value="NZ_BAABAN010000017.1"/>
</dbReference>
<name>A0A543A0F5_9MICC</name>
<comment type="caution">
    <text evidence="2">The sequence shown here is derived from an EMBL/GenBank/DDBJ whole genome shotgun (WGS) entry which is preliminary data.</text>
</comment>
<keyword evidence="1" id="KW-0472">Membrane</keyword>
<dbReference type="InterPro" id="IPR002994">
    <property type="entry name" value="Surf1/Shy1"/>
</dbReference>
<feature type="transmembrane region" description="Helical" evidence="1">
    <location>
        <begin position="228"/>
        <end position="250"/>
    </location>
</feature>
<proteinExistence type="inferred from homology"/>
<protein>
    <recommendedName>
        <fullName evidence="1">SURF1-like protein</fullName>
    </recommendedName>
</protein>
<organism evidence="2 3">
    <name type="scientific">Enteractinococcus coprophilus</name>
    <dbReference type="NCBI Taxonomy" id="1027633"/>
    <lineage>
        <taxon>Bacteria</taxon>
        <taxon>Bacillati</taxon>
        <taxon>Actinomycetota</taxon>
        <taxon>Actinomycetes</taxon>
        <taxon>Micrococcales</taxon>
        <taxon>Micrococcaceae</taxon>
    </lineage>
</organism>
<dbReference type="Proteomes" id="UP000319746">
    <property type="component" value="Unassembled WGS sequence"/>
</dbReference>
<dbReference type="EMBL" id="VFOU01000004">
    <property type="protein sequence ID" value="TQL66068.1"/>
    <property type="molecule type" value="Genomic_DNA"/>
</dbReference>
<dbReference type="AlphaFoldDB" id="A0A543A0F5"/>
<dbReference type="PROSITE" id="PS50895">
    <property type="entry name" value="SURF1"/>
    <property type="match status" value="1"/>
</dbReference>
<evidence type="ECO:0000256" key="1">
    <source>
        <dbReference type="RuleBase" id="RU363076"/>
    </source>
</evidence>
<dbReference type="Pfam" id="PF02104">
    <property type="entry name" value="SURF1"/>
    <property type="match status" value="1"/>
</dbReference>
<comment type="similarity">
    <text evidence="1">Belongs to the SURF1 family.</text>
</comment>
<gene>
    <name evidence="2" type="ORF">FB556_2547</name>
</gene>
<evidence type="ECO:0000313" key="3">
    <source>
        <dbReference type="Proteomes" id="UP000319746"/>
    </source>
</evidence>
<keyword evidence="3" id="KW-1185">Reference proteome</keyword>
<dbReference type="GO" id="GO:0005886">
    <property type="term" value="C:plasma membrane"/>
    <property type="evidence" value="ECO:0007669"/>
    <property type="project" value="UniProtKB-SubCell"/>
</dbReference>
<sequence>MLKTALKPRWIGFLLLTLAVASIFVLLTKWQFEQSTSDQPRSHTITETPVALTEHFQPEVPMMGDQADQMVTFTGHLNPQHSVQVGPRLRDGVEGFWLVSSATVQGAPADNRIPVVWGWSEEQTEANGEELTRLFEESTGISAQDDIEFTGRLIPGEGPTPNTNHFIEPKRTQMLATAELANLWDQPLYAGYVVAETFAVNGTEHVVSGATGIEGVETAPQPEESQVAWLNVFYAIEWFIFAVFSLYLWWRFVRDDNLKDQREAELDELWEQHWKAQELDRLREQARQEKAAAERAYRAYHGSGSDEQKDE</sequence>